<feature type="transmembrane region" description="Helical" evidence="1">
    <location>
        <begin position="62"/>
        <end position="80"/>
    </location>
</feature>
<dbReference type="AlphaFoldDB" id="A0A3S9VXB4"/>
<dbReference type="Pfam" id="PF25275">
    <property type="entry name" value="Golvesin_C"/>
    <property type="match status" value="1"/>
</dbReference>
<dbReference type="OrthoDB" id="1098689at2"/>
<dbReference type="EMBL" id="CP032819">
    <property type="protein sequence ID" value="AZS31151.1"/>
    <property type="molecule type" value="Genomic_DNA"/>
</dbReference>
<evidence type="ECO:0000313" key="3">
    <source>
        <dbReference type="EMBL" id="AZS31151.1"/>
    </source>
</evidence>
<sequence length="1085" mass="124513">MMNYHILKQITIHQVKILRRDRGLNGIMLFCIVLIAFAHIMIQSNIKSPTWIAISLSSAIPFANAYLINYLQVLIIIFWAGNSIRKDMQADSSDAIQTRPYDNTEWLWGKIMGFIVIMLIFDITAAIVAMVIHLFVSDSPFTFHPYLFYFFTLTLPTLIFMTGLTICLKGIVKKTFIASLILLGLSYFIIAHGAIGWHGAIDLFASTLPNTFSDTTGFPHLSLYLMQRGAFLFVGIGLLVLGIYSITRIPNRPEIRRLAWIPSLACLIVGVTFSCLYLHSFNQANQKHQAFRETFLKYEDYPKVRITNHDIQFKQNEHSFSATSRITVYNPHEETQTSFILYLNPGLEINHLSANNQSLDFERENQIITVQEPLGAKETKEFILEYSGTICPEVCYAEVEDLNTLTKIRKYYIFNVGNDLYYLQPDFTLLTPECLWYPDALPSVNIRSPYTTVQSYTRFQLTVTGETTRTPISQGMVFTREDTTRFINKNNQSGLSLCIGDYTKKSVMIDSVLFEAYLFKGHEYLVEQFGDPHTLLPVWLASPGQDHQEYVYRKLSMVETPVNFRAYSRSWKEGSEYIQPEIIFRPEREALVSYAPKVLPESINPGMPPEVECFSAYMQNYSTSRSLYLGSLFFDKLFSPKWESVKNEYDISPLLQKYHVHVTSPEFPGINLIFQDMLSSWEQALSSYNDSPSWEYASTYFNDHNLVDVFNNPVDDVQFQQLIHTKSLTLLLRTINFVPLDKFKYFIEEFNTRHAFQEVSYELLCRELQVAFSIDLLALTRQLYMEKGLPDFRVKDVKVQWIENSGEIKGYALSLKVWNRGKVDGTITITGSAFDRNIQHLIPAGACQEISNYILDQPNEIDIQVQTNLARNIPAFYSFQNIQPEGFTQEIHPGVTDIDTACFMPDPNMFIVDNEDQGFHIIESAQALTRLVREQNKNNKNTSNSKTWTRDYYNKGGIGEPIRSYHKKLAGTGESNVEWETTLPEAGIYELFVYHDEMTFKRNGYIKKYVNRKELTSPKPTQTYLFLHKGGNEKITLETEEAGYGWISLGKFPFPAGKTKVTLLDIGSGPYQAIIADAVKWVKCP</sequence>
<dbReference type="KEGG" id="buy:D8S85_17390"/>
<keyword evidence="1" id="KW-0812">Transmembrane</keyword>
<feature type="transmembrane region" description="Helical" evidence="1">
    <location>
        <begin position="111"/>
        <end position="135"/>
    </location>
</feature>
<accession>A0A3S9VXB4</accession>
<dbReference type="InterPro" id="IPR033803">
    <property type="entry name" value="CBD-like_Golvesin-Xly"/>
</dbReference>
<dbReference type="RefSeq" id="WP_106481545.1">
    <property type="nucleotide sequence ID" value="NZ_CP032819.1"/>
</dbReference>
<reference evidence="3 4" key="1">
    <citation type="submission" date="2018-10" db="EMBL/GenBank/DDBJ databases">
        <title>Butyricimonas faecalis sp. nov., isolated from human faeces and emended description of the genus Butyricimonas.</title>
        <authorList>
            <person name="Le Roy T."/>
            <person name="Van der Smissen P."/>
            <person name="Paquot A."/>
            <person name="Delzenne N."/>
            <person name="Muccioli G."/>
            <person name="Collet J.-F."/>
            <person name="Cani P.D."/>
        </authorList>
    </citation>
    <scope>NUCLEOTIDE SEQUENCE [LARGE SCALE GENOMIC DNA]</scope>
    <source>
        <strain evidence="3 4">H184</strain>
    </source>
</reference>
<dbReference type="Proteomes" id="UP000270673">
    <property type="component" value="Chromosome"/>
</dbReference>
<keyword evidence="1" id="KW-1133">Transmembrane helix</keyword>
<feature type="transmembrane region" description="Helical" evidence="1">
    <location>
        <begin position="221"/>
        <end position="246"/>
    </location>
</feature>
<proteinExistence type="predicted"/>
<keyword evidence="4" id="KW-1185">Reference proteome</keyword>
<keyword evidence="1" id="KW-0472">Membrane</keyword>
<gene>
    <name evidence="3" type="ORF">D8S85_17390</name>
</gene>
<evidence type="ECO:0000259" key="2">
    <source>
        <dbReference type="Pfam" id="PF25275"/>
    </source>
</evidence>
<evidence type="ECO:0000256" key="1">
    <source>
        <dbReference type="SAM" id="Phobius"/>
    </source>
</evidence>
<feature type="transmembrane region" description="Helical" evidence="1">
    <location>
        <begin position="147"/>
        <end position="168"/>
    </location>
</feature>
<feature type="transmembrane region" description="Helical" evidence="1">
    <location>
        <begin position="258"/>
        <end position="279"/>
    </location>
</feature>
<feature type="transmembrane region" description="Helical" evidence="1">
    <location>
        <begin position="23"/>
        <end position="42"/>
    </location>
</feature>
<organism evidence="3 4">
    <name type="scientific">Butyricimonas faecalis</name>
    <dbReference type="NCBI Taxonomy" id="2093856"/>
    <lineage>
        <taxon>Bacteria</taxon>
        <taxon>Pseudomonadati</taxon>
        <taxon>Bacteroidota</taxon>
        <taxon>Bacteroidia</taxon>
        <taxon>Bacteroidales</taxon>
        <taxon>Odoribacteraceae</taxon>
        <taxon>Butyricimonas</taxon>
    </lineage>
</organism>
<name>A0A3S9VXB4_9BACT</name>
<protein>
    <recommendedName>
        <fullName evidence="2">Golvesin/Xly CBD-like domain-containing protein</fullName>
    </recommendedName>
</protein>
<feature type="domain" description="Golvesin/Xly CBD-like" evidence="2">
    <location>
        <begin position="936"/>
        <end position="1082"/>
    </location>
</feature>
<feature type="transmembrane region" description="Helical" evidence="1">
    <location>
        <begin position="180"/>
        <end position="201"/>
    </location>
</feature>
<evidence type="ECO:0000313" key="4">
    <source>
        <dbReference type="Proteomes" id="UP000270673"/>
    </source>
</evidence>